<keyword evidence="2" id="KW-1185">Reference proteome</keyword>
<dbReference type="AlphaFoldDB" id="A0A2Z7BBR2"/>
<organism evidence="1 2">
    <name type="scientific">Dorcoceras hygrometricum</name>
    <dbReference type="NCBI Taxonomy" id="472368"/>
    <lineage>
        <taxon>Eukaryota</taxon>
        <taxon>Viridiplantae</taxon>
        <taxon>Streptophyta</taxon>
        <taxon>Embryophyta</taxon>
        <taxon>Tracheophyta</taxon>
        <taxon>Spermatophyta</taxon>
        <taxon>Magnoliopsida</taxon>
        <taxon>eudicotyledons</taxon>
        <taxon>Gunneridae</taxon>
        <taxon>Pentapetalae</taxon>
        <taxon>asterids</taxon>
        <taxon>lamiids</taxon>
        <taxon>Lamiales</taxon>
        <taxon>Gesneriaceae</taxon>
        <taxon>Didymocarpoideae</taxon>
        <taxon>Trichosporeae</taxon>
        <taxon>Loxocarpinae</taxon>
        <taxon>Dorcoceras</taxon>
    </lineage>
</organism>
<name>A0A2Z7BBR2_9LAMI</name>
<protein>
    <submittedName>
        <fullName evidence="1">Uncharacterized protein</fullName>
    </submittedName>
</protein>
<proteinExistence type="predicted"/>
<dbReference type="Proteomes" id="UP000250235">
    <property type="component" value="Unassembled WGS sequence"/>
</dbReference>
<sequence length="125" mass="14057">MVAGELALLRASCCAHHLMEARAGRATGGRWMLKVAQIVAPIVAARCMLMRRDVARWPRFTVEGWAPLRAAVAPRSATKLAWLRDWTRNWLRGDARGRAWLLRRRAIFRGATAAAPAKLRRCRDG</sequence>
<gene>
    <name evidence="1" type="ORF">F511_35047</name>
</gene>
<evidence type="ECO:0000313" key="1">
    <source>
        <dbReference type="EMBL" id="KZV29244.1"/>
    </source>
</evidence>
<accession>A0A2Z7BBR2</accession>
<reference evidence="1 2" key="1">
    <citation type="journal article" date="2015" name="Proc. Natl. Acad. Sci. U.S.A.">
        <title>The resurrection genome of Boea hygrometrica: A blueprint for survival of dehydration.</title>
        <authorList>
            <person name="Xiao L."/>
            <person name="Yang G."/>
            <person name="Zhang L."/>
            <person name="Yang X."/>
            <person name="Zhao S."/>
            <person name="Ji Z."/>
            <person name="Zhou Q."/>
            <person name="Hu M."/>
            <person name="Wang Y."/>
            <person name="Chen M."/>
            <person name="Xu Y."/>
            <person name="Jin H."/>
            <person name="Xiao X."/>
            <person name="Hu G."/>
            <person name="Bao F."/>
            <person name="Hu Y."/>
            <person name="Wan P."/>
            <person name="Li L."/>
            <person name="Deng X."/>
            <person name="Kuang T."/>
            <person name="Xiang C."/>
            <person name="Zhu J.K."/>
            <person name="Oliver M.J."/>
            <person name="He Y."/>
        </authorList>
    </citation>
    <scope>NUCLEOTIDE SEQUENCE [LARGE SCALE GENOMIC DNA]</scope>
    <source>
        <strain evidence="2">cv. XS01</strain>
    </source>
</reference>
<evidence type="ECO:0000313" key="2">
    <source>
        <dbReference type="Proteomes" id="UP000250235"/>
    </source>
</evidence>
<dbReference type="EMBL" id="KV009416">
    <property type="protein sequence ID" value="KZV29244.1"/>
    <property type="molecule type" value="Genomic_DNA"/>
</dbReference>